<evidence type="ECO:0000256" key="1">
    <source>
        <dbReference type="ARBA" id="ARBA00001911"/>
    </source>
</evidence>
<organism evidence="7 8">
    <name type="scientific">candidate division WWE3 bacterium</name>
    <dbReference type="NCBI Taxonomy" id="2053526"/>
    <lineage>
        <taxon>Bacteria</taxon>
        <taxon>Katanobacteria</taxon>
    </lineage>
</organism>
<comment type="cofactor">
    <cofactor evidence="1">
        <name>NAD(+)</name>
        <dbReference type="ChEBI" id="CHEBI:57540"/>
    </cofactor>
</comment>
<keyword evidence="5" id="KW-1133">Transmembrane helix</keyword>
<evidence type="ECO:0000313" key="7">
    <source>
        <dbReference type="EMBL" id="RJR26945.1"/>
    </source>
</evidence>
<gene>
    <name evidence="7" type="ORF">C4561_04170</name>
</gene>
<comment type="caution">
    <text evidence="7">The sequence shown here is derived from an EMBL/GenBank/DDBJ whole genome shotgun (WGS) entry which is preliminary data.</text>
</comment>
<dbReference type="PANTHER" id="PTHR43078:SF6">
    <property type="entry name" value="UDP-GLUCURONIC ACID DECARBOXYLASE 1"/>
    <property type="match status" value="1"/>
</dbReference>
<proteinExistence type="predicted"/>
<dbReference type="InterPro" id="IPR044516">
    <property type="entry name" value="UXS-like"/>
</dbReference>
<accession>A0A3A4ZCG9</accession>
<evidence type="ECO:0000313" key="8">
    <source>
        <dbReference type="Proteomes" id="UP000265540"/>
    </source>
</evidence>
<dbReference type="InterPro" id="IPR001509">
    <property type="entry name" value="Epimerase_deHydtase"/>
</dbReference>
<dbReference type="GO" id="GO:0070403">
    <property type="term" value="F:NAD+ binding"/>
    <property type="evidence" value="ECO:0007669"/>
    <property type="project" value="InterPro"/>
</dbReference>
<keyword evidence="5" id="KW-0812">Transmembrane</keyword>
<dbReference type="AlphaFoldDB" id="A0A3A4ZCG9"/>
<sequence length="1051" mass="118242">MPKKNVIKKSAMVPTALIAGGAGFIGSHLCEALLSRGARVIVLDNFNTGKEIHINHLLQNPNFALYNVDINTGLPPEIESVDYIFHLAGLEEYLYSKESVNLNSLLTNALGTKNLLDLAQRSQAKFLLVSSIDVYEGRMSQLELEEYFGSTKIDENKYMLTEAKRYAEALVWEYYKKNDTDLRIVRLPEIFGPRMDLSASGSLGMFLKDLIEHRDITVYGEGSNKEYYLYITDAISGILKTLFGDKSKGNIYSLVWNVPTTVLQLAYVVKSVADREVNIVFKNNTSKDNYRPNPKIPDSFNLRQLGWEPRMDIKDGIVKSLEYFGYKPNAHSFKPAELIEKKTSITQELPKEETGEIFTLQDVKEPEKEIAVPVLHEISEPAPPAGPSEPVQSIQSAPVTAENPYGNLQSFHTGQPEIAVKQKQKIKLLNFGKLFSVKVLSIFGVLFSAMLIFFALPGVQTYFYTRASMNSMSALATSAGQLDSAGVRSNARSSYQNLVKAKNSFANLKWFFLVSGKQSQFESMDKLYSSLAYFSKSGYQMAETIEPFENLWEVVRPDTAEELDPASFESVKSNVDQAKNTFQLALADFKQVNIQDLPVQVREKAVEYQKVLDITSKGLDMAAPVLSSFPNILGADESKKYMILFQNSNEIRPTGGFIGSYGLLTFEKGKIKDLLIDDIYNPDGQIELRNINVAPPEQIKEFLNEERLYIRNANWDPDFPVSANTISDLYFKVTGESLDGVIAVDLYFVQNILKATGPIFLTAYNEEINAENLYERAEFHSEFNYENGSDSKRSFLTVLGSKLLEKIFSLSREQLPQLFTEMGYALNDRHLLITLANDPLNALLEEQHWNGGVVDTTSDYLYVVNANVGGTKANYYVKNKMNYHVKSLTRDGLLRGVLVLEYVHTGTDDAWPGGPYENYVRVLTQEGSKLTGATLKVNDGEEKDVLNEIRVSTLSKYNVFGTSFTLNPTEKITLTIEYDLPAAFTLTKEQKEYALYWQKQSGTHHDEYEFSFDVPFGFEISTTTEGLVREDGTLKSIGSLNEDKKFYAKLQ</sequence>
<feature type="transmembrane region" description="Helical" evidence="5">
    <location>
        <begin position="439"/>
        <end position="463"/>
    </location>
</feature>
<dbReference type="Gene3D" id="3.40.50.720">
    <property type="entry name" value="NAD(P)-binding Rossmann-like Domain"/>
    <property type="match status" value="1"/>
</dbReference>
<feature type="domain" description="NAD-dependent epimerase/dehydratase" evidence="6">
    <location>
        <begin position="16"/>
        <end position="243"/>
    </location>
</feature>
<dbReference type="InterPro" id="IPR025101">
    <property type="entry name" value="DUF4012"/>
</dbReference>
<evidence type="ECO:0000259" key="6">
    <source>
        <dbReference type="Pfam" id="PF01370"/>
    </source>
</evidence>
<dbReference type="Pfam" id="PF13196">
    <property type="entry name" value="DUF4012"/>
    <property type="match status" value="1"/>
</dbReference>
<keyword evidence="4" id="KW-0456">Lyase</keyword>
<evidence type="ECO:0000256" key="3">
    <source>
        <dbReference type="ARBA" id="ARBA00023027"/>
    </source>
</evidence>
<name>A0A3A4ZCG9_UNCKA</name>
<dbReference type="SUPFAM" id="SSF51735">
    <property type="entry name" value="NAD(P)-binding Rossmann-fold domains"/>
    <property type="match status" value="1"/>
</dbReference>
<evidence type="ECO:0000256" key="5">
    <source>
        <dbReference type="SAM" id="Phobius"/>
    </source>
</evidence>
<keyword evidence="2" id="KW-0210">Decarboxylase</keyword>
<evidence type="ECO:0000256" key="4">
    <source>
        <dbReference type="ARBA" id="ARBA00023239"/>
    </source>
</evidence>
<dbReference type="GO" id="GO:0042732">
    <property type="term" value="P:D-xylose metabolic process"/>
    <property type="evidence" value="ECO:0007669"/>
    <property type="project" value="InterPro"/>
</dbReference>
<dbReference type="Proteomes" id="UP000265540">
    <property type="component" value="Unassembled WGS sequence"/>
</dbReference>
<dbReference type="PANTHER" id="PTHR43078">
    <property type="entry name" value="UDP-GLUCURONIC ACID DECARBOXYLASE-RELATED"/>
    <property type="match status" value="1"/>
</dbReference>
<protein>
    <submittedName>
        <fullName evidence="7">DUF4012 domain-containing protein</fullName>
    </submittedName>
</protein>
<evidence type="ECO:0000256" key="2">
    <source>
        <dbReference type="ARBA" id="ARBA00022793"/>
    </source>
</evidence>
<dbReference type="InterPro" id="IPR036291">
    <property type="entry name" value="NAD(P)-bd_dom_sf"/>
</dbReference>
<keyword evidence="5" id="KW-0472">Membrane</keyword>
<dbReference type="GO" id="GO:0005737">
    <property type="term" value="C:cytoplasm"/>
    <property type="evidence" value="ECO:0007669"/>
    <property type="project" value="TreeGrafter"/>
</dbReference>
<keyword evidence="3" id="KW-0520">NAD</keyword>
<dbReference type="GO" id="GO:0048040">
    <property type="term" value="F:UDP-glucuronate decarboxylase activity"/>
    <property type="evidence" value="ECO:0007669"/>
    <property type="project" value="TreeGrafter"/>
</dbReference>
<reference evidence="7 8" key="1">
    <citation type="journal article" date="2017" name="ISME J.">
        <title>Energy and carbon metabolisms in a deep terrestrial subsurface fluid microbial community.</title>
        <authorList>
            <person name="Momper L."/>
            <person name="Jungbluth S.P."/>
            <person name="Lee M.D."/>
            <person name="Amend J.P."/>
        </authorList>
    </citation>
    <scope>NUCLEOTIDE SEQUENCE [LARGE SCALE GENOMIC DNA]</scope>
    <source>
        <strain evidence="7">SURF_46</strain>
    </source>
</reference>
<dbReference type="Pfam" id="PF01370">
    <property type="entry name" value="Epimerase"/>
    <property type="match status" value="1"/>
</dbReference>
<dbReference type="EMBL" id="QZJF01000017">
    <property type="protein sequence ID" value="RJR26945.1"/>
    <property type="molecule type" value="Genomic_DNA"/>
</dbReference>